<name>A0A8T0KBX4_PHAAN</name>
<organism evidence="2 3">
    <name type="scientific">Phaseolus angularis</name>
    <name type="common">Azuki bean</name>
    <name type="synonym">Vigna angularis</name>
    <dbReference type="NCBI Taxonomy" id="3914"/>
    <lineage>
        <taxon>Eukaryota</taxon>
        <taxon>Viridiplantae</taxon>
        <taxon>Streptophyta</taxon>
        <taxon>Embryophyta</taxon>
        <taxon>Tracheophyta</taxon>
        <taxon>Spermatophyta</taxon>
        <taxon>Magnoliopsida</taxon>
        <taxon>eudicotyledons</taxon>
        <taxon>Gunneridae</taxon>
        <taxon>Pentapetalae</taxon>
        <taxon>rosids</taxon>
        <taxon>fabids</taxon>
        <taxon>Fabales</taxon>
        <taxon>Fabaceae</taxon>
        <taxon>Papilionoideae</taxon>
        <taxon>50 kb inversion clade</taxon>
        <taxon>NPAAA clade</taxon>
        <taxon>indigoferoid/millettioid clade</taxon>
        <taxon>Phaseoleae</taxon>
        <taxon>Vigna</taxon>
    </lineage>
</organism>
<proteinExistence type="predicted"/>
<dbReference type="AlphaFoldDB" id="A0A8T0KBX4"/>
<comment type="caution">
    <text evidence="2">The sequence shown here is derived from an EMBL/GenBank/DDBJ whole genome shotgun (WGS) entry which is preliminary data.</text>
</comment>
<feature type="region of interest" description="Disordered" evidence="1">
    <location>
        <begin position="1"/>
        <end position="32"/>
    </location>
</feature>
<dbReference type="EMBL" id="JABFOF010000006">
    <property type="protein sequence ID" value="KAG2396013.1"/>
    <property type="molecule type" value="Genomic_DNA"/>
</dbReference>
<accession>A0A8T0KBX4</accession>
<dbReference type="Proteomes" id="UP000743370">
    <property type="component" value="Unassembled WGS sequence"/>
</dbReference>
<gene>
    <name evidence="2" type="ORF">HKW66_Vig0066110</name>
</gene>
<evidence type="ECO:0000256" key="1">
    <source>
        <dbReference type="SAM" id="MobiDB-lite"/>
    </source>
</evidence>
<reference evidence="2 3" key="1">
    <citation type="submission" date="2020-05" db="EMBL/GenBank/DDBJ databases">
        <title>Vigna angularis (adzuki bean) Var. LongXiaoDou No. 4 denovo assembly.</title>
        <authorList>
            <person name="Xiang H."/>
        </authorList>
    </citation>
    <scope>NUCLEOTIDE SEQUENCE [LARGE SCALE GENOMIC DNA]</scope>
    <source>
        <tissue evidence="2">Leaf</tissue>
    </source>
</reference>
<evidence type="ECO:0000313" key="3">
    <source>
        <dbReference type="Proteomes" id="UP000743370"/>
    </source>
</evidence>
<protein>
    <submittedName>
        <fullName evidence="2">Uncharacterized protein</fullName>
    </submittedName>
</protein>
<evidence type="ECO:0000313" key="2">
    <source>
        <dbReference type="EMBL" id="KAG2396013.1"/>
    </source>
</evidence>
<sequence>MSGDNKWPKPPPPNNSTAPTCVFTGHRSVDDADPERIKGVERKLTGVQGGDGGIVTEVTILFGDLVFSEIIIESVRRRIHAGRVEAGSSSLDLSAIGPASAAGPLNSRLQRRILRVVPGHAPHLPRRCVAADKATWKEKKKEVTQRKRFCHAHIIVVMNSEFNSTE</sequence>